<name>A0A8J3IXF3_9CHLR</name>
<evidence type="ECO:0000313" key="2">
    <source>
        <dbReference type="Proteomes" id="UP000597444"/>
    </source>
</evidence>
<dbReference type="Proteomes" id="UP000597444">
    <property type="component" value="Unassembled WGS sequence"/>
</dbReference>
<dbReference type="AlphaFoldDB" id="A0A8J3IXF3"/>
<dbReference type="EMBL" id="BNJK01000002">
    <property type="protein sequence ID" value="GHO98580.1"/>
    <property type="molecule type" value="Genomic_DNA"/>
</dbReference>
<organism evidence="1 2">
    <name type="scientific">Reticulibacter mediterranei</name>
    <dbReference type="NCBI Taxonomy" id="2778369"/>
    <lineage>
        <taxon>Bacteria</taxon>
        <taxon>Bacillati</taxon>
        <taxon>Chloroflexota</taxon>
        <taxon>Ktedonobacteria</taxon>
        <taxon>Ktedonobacterales</taxon>
        <taxon>Reticulibacteraceae</taxon>
        <taxon>Reticulibacter</taxon>
    </lineage>
</organism>
<proteinExistence type="predicted"/>
<evidence type="ECO:0000313" key="1">
    <source>
        <dbReference type="EMBL" id="GHO98580.1"/>
    </source>
</evidence>
<reference evidence="1" key="1">
    <citation type="submission" date="2020-10" db="EMBL/GenBank/DDBJ databases">
        <title>Taxonomic study of unclassified bacteria belonging to the class Ktedonobacteria.</title>
        <authorList>
            <person name="Yabe S."/>
            <person name="Wang C.M."/>
            <person name="Zheng Y."/>
            <person name="Sakai Y."/>
            <person name="Cavaletti L."/>
            <person name="Monciardini P."/>
            <person name="Donadio S."/>
        </authorList>
    </citation>
    <scope>NUCLEOTIDE SEQUENCE</scope>
    <source>
        <strain evidence="1">ID150040</strain>
    </source>
</reference>
<comment type="caution">
    <text evidence="1">The sequence shown here is derived from an EMBL/GenBank/DDBJ whole genome shotgun (WGS) entry which is preliminary data.</text>
</comment>
<gene>
    <name evidence="1" type="ORF">KSF_086280</name>
</gene>
<protein>
    <submittedName>
        <fullName evidence="1">Uncharacterized protein</fullName>
    </submittedName>
</protein>
<sequence>MGEWQVVLIALGTLSQIASLLPTYTSAHESLPQYTRECREILAFFALKSWNCKSLCGRNMNSETDVALKNATG</sequence>
<accession>A0A8J3IXF3</accession>
<keyword evidence="2" id="KW-1185">Reference proteome</keyword>